<dbReference type="EMBL" id="BONY01000014">
    <property type="protein sequence ID" value="GIH04711.1"/>
    <property type="molecule type" value="Genomic_DNA"/>
</dbReference>
<dbReference type="PROSITE" id="PS01117">
    <property type="entry name" value="HTH_MARR_1"/>
    <property type="match status" value="1"/>
</dbReference>
<evidence type="ECO:0000313" key="6">
    <source>
        <dbReference type="Proteomes" id="UP000612899"/>
    </source>
</evidence>
<dbReference type="PANTHER" id="PTHR42756">
    <property type="entry name" value="TRANSCRIPTIONAL REGULATOR, MARR"/>
    <property type="match status" value="1"/>
</dbReference>
<dbReference type="Gene3D" id="1.10.10.10">
    <property type="entry name" value="Winged helix-like DNA-binding domain superfamily/Winged helix DNA-binding domain"/>
    <property type="match status" value="1"/>
</dbReference>
<dbReference type="Pfam" id="PF01047">
    <property type="entry name" value="MarR"/>
    <property type="match status" value="1"/>
</dbReference>
<feature type="domain" description="HTH marR-type" evidence="4">
    <location>
        <begin position="4"/>
        <end position="139"/>
    </location>
</feature>
<dbReference type="PRINTS" id="PR00598">
    <property type="entry name" value="HTHMARR"/>
</dbReference>
<dbReference type="Proteomes" id="UP000612899">
    <property type="component" value="Unassembled WGS sequence"/>
</dbReference>
<evidence type="ECO:0000256" key="2">
    <source>
        <dbReference type="ARBA" id="ARBA00023125"/>
    </source>
</evidence>
<dbReference type="SUPFAM" id="SSF46785">
    <property type="entry name" value="Winged helix' DNA-binding domain"/>
    <property type="match status" value="1"/>
</dbReference>
<accession>A0A8J3Q6H0</accession>
<keyword evidence="3" id="KW-0804">Transcription</keyword>
<comment type="caution">
    <text evidence="5">The sequence shown here is derived from an EMBL/GenBank/DDBJ whole genome shotgun (WGS) entry which is preliminary data.</text>
</comment>
<dbReference type="PROSITE" id="PS50995">
    <property type="entry name" value="HTH_MARR_2"/>
    <property type="match status" value="1"/>
</dbReference>
<evidence type="ECO:0000259" key="4">
    <source>
        <dbReference type="PROSITE" id="PS50995"/>
    </source>
</evidence>
<dbReference type="RefSeq" id="WP_203908583.1">
    <property type="nucleotide sequence ID" value="NZ_BONY01000014.1"/>
</dbReference>
<dbReference type="InterPro" id="IPR036388">
    <property type="entry name" value="WH-like_DNA-bd_sf"/>
</dbReference>
<name>A0A8J3Q6H0_9ACTN</name>
<dbReference type="InterPro" id="IPR036390">
    <property type="entry name" value="WH_DNA-bd_sf"/>
</dbReference>
<evidence type="ECO:0000256" key="3">
    <source>
        <dbReference type="ARBA" id="ARBA00023163"/>
    </source>
</evidence>
<keyword evidence="2" id="KW-0238">DNA-binding</keyword>
<evidence type="ECO:0000313" key="5">
    <source>
        <dbReference type="EMBL" id="GIH04711.1"/>
    </source>
</evidence>
<keyword evidence="6" id="KW-1185">Reference proteome</keyword>
<dbReference type="InterPro" id="IPR000835">
    <property type="entry name" value="HTH_MarR-typ"/>
</dbReference>
<keyword evidence="1" id="KW-0805">Transcription regulation</keyword>
<dbReference type="InterPro" id="IPR023187">
    <property type="entry name" value="Tscrpt_reg_MarR-type_CS"/>
</dbReference>
<protein>
    <recommendedName>
        <fullName evidence="4">HTH marR-type domain-containing protein</fullName>
    </recommendedName>
</protein>
<dbReference type="GO" id="GO:0003677">
    <property type="term" value="F:DNA binding"/>
    <property type="evidence" value="ECO:0007669"/>
    <property type="project" value="UniProtKB-KW"/>
</dbReference>
<sequence length="153" mass="16505">MSEKDRFSGALDRVLELVVLLNDDMTKSLASLGLTGSRAHLLWVLRERGPLTQRSLAQALGVSARNITGLVDALVATGFVSREPHPTDRRATLVSFTKQGEATARDLQRDQEEFAELLFAGMPREQFDAFVGGLGEVLARLAKAGLTRNAAGG</sequence>
<organism evidence="5 6">
    <name type="scientific">Rhizocola hellebori</name>
    <dbReference type="NCBI Taxonomy" id="1392758"/>
    <lineage>
        <taxon>Bacteria</taxon>
        <taxon>Bacillati</taxon>
        <taxon>Actinomycetota</taxon>
        <taxon>Actinomycetes</taxon>
        <taxon>Micromonosporales</taxon>
        <taxon>Micromonosporaceae</taxon>
        <taxon>Rhizocola</taxon>
    </lineage>
</organism>
<dbReference type="AlphaFoldDB" id="A0A8J3Q6H0"/>
<dbReference type="SMART" id="SM00347">
    <property type="entry name" value="HTH_MARR"/>
    <property type="match status" value="1"/>
</dbReference>
<proteinExistence type="predicted"/>
<dbReference type="PANTHER" id="PTHR42756:SF1">
    <property type="entry name" value="TRANSCRIPTIONAL REPRESSOR OF EMRAB OPERON"/>
    <property type="match status" value="1"/>
</dbReference>
<reference evidence="5" key="1">
    <citation type="submission" date="2021-01" db="EMBL/GenBank/DDBJ databases">
        <title>Whole genome shotgun sequence of Rhizocola hellebori NBRC 109834.</title>
        <authorList>
            <person name="Komaki H."/>
            <person name="Tamura T."/>
        </authorList>
    </citation>
    <scope>NUCLEOTIDE SEQUENCE</scope>
    <source>
        <strain evidence="5">NBRC 109834</strain>
    </source>
</reference>
<evidence type="ECO:0000256" key="1">
    <source>
        <dbReference type="ARBA" id="ARBA00023015"/>
    </source>
</evidence>
<gene>
    <name evidence="5" type="ORF">Rhe02_27780</name>
</gene>
<dbReference type="GO" id="GO:0003700">
    <property type="term" value="F:DNA-binding transcription factor activity"/>
    <property type="evidence" value="ECO:0007669"/>
    <property type="project" value="InterPro"/>
</dbReference>